<evidence type="ECO:0000256" key="11">
    <source>
        <dbReference type="ARBA" id="ARBA00046340"/>
    </source>
</evidence>
<evidence type="ECO:0000256" key="6">
    <source>
        <dbReference type="ARBA" id="ARBA00023002"/>
    </source>
</evidence>
<evidence type="ECO:0000256" key="5">
    <source>
        <dbReference type="ARBA" id="ARBA00022729"/>
    </source>
</evidence>
<evidence type="ECO:0000256" key="2">
    <source>
        <dbReference type="ARBA" id="ARBA00004613"/>
    </source>
</evidence>
<gene>
    <name evidence="14" type="ORF">RDB_LOCUS171261</name>
</gene>
<keyword evidence="8" id="KW-0503">Monooxygenase</keyword>
<organism evidence="14 15">
    <name type="scientific">Rhizoctonia solani</name>
    <dbReference type="NCBI Taxonomy" id="456999"/>
    <lineage>
        <taxon>Eukaryota</taxon>
        <taxon>Fungi</taxon>
        <taxon>Dikarya</taxon>
        <taxon>Basidiomycota</taxon>
        <taxon>Agaricomycotina</taxon>
        <taxon>Agaricomycetes</taxon>
        <taxon>Cantharellales</taxon>
        <taxon>Ceratobasidiaceae</taxon>
        <taxon>Rhizoctonia</taxon>
    </lineage>
</organism>
<dbReference type="GO" id="GO:0046872">
    <property type="term" value="F:metal ion binding"/>
    <property type="evidence" value="ECO:0007669"/>
    <property type="project" value="UniProtKB-KW"/>
</dbReference>
<keyword evidence="3" id="KW-0964">Secreted</keyword>
<protein>
    <submittedName>
        <fullName evidence="14">Uncharacterized protein</fullName>
    </submittedName>
</protein>
<dbReference type="InterPro" id="IPR054497">
    <property type="entry name" value="LPMO_AA14"/>
</dbReference>
<evidence type="ECO:0000256" key="7">
    <source>
        <dbReference type="ARBA" id="ARBA00023008"/>
    </source>
</evidence>
<proteinExistence type="inferred from homology"/>
<feature type="compositionally biased region" description="Basic residues" evidence="12">
    <location>
        <begin position="385"/>
        <end position="405"/>
    </location>
</feature>
<feature type="region of interest" description="Disordered" evidence="12">
    <location>
        <begin position="277"/>
        <end position="405"/>
    </location>
</feature>
<keyword evidence="5 13" id="KW-0732">Signal</keyword>
<evidence type="ECO:0000256" key="9">
    <source>
        <dbReference type="ARBA" id="ARBA00023157"/>
    </source>
</evidence>
<keyword evidence="6" id="KW-0560">Oxidoreductase</keyword>
<evidence type="ECO:0000256" key="4">
    <source>
        <dbReference type="ARBA" id="ARBA00022723"/>
    </source>
</evidence>
<comment type="caution">
    <text evidence="14">The sequence shown here is derived from an EMBL/GenBank/DDBJ whole genome shotgun (WGS) entry which is preliminary data.</text>
</comment>
<evidence type="ECO:0000256" key="3">
    <source>
        <dbReference type="ARBA" id="ARBA00022525"/>
    </source>
</evidence>
<dbReference type="GO" id="GO:0005576">
    <property type="term" value="C:extracellular region"/>
    <property type="evidence" value="ECO:0007669"/>
    <property type="project" value="UniProtKB-SubCell"/>
</dbReference>
<keyword evidence="10" id="KW-0325">Glycoprotein</keyword>
<keyword evidence="7" id="KW-0186">Copper</keyword>
<dbReference type="EMBL" id="CAJMXA010004045">
    <property type="protein sequence ID" value="CAE6532806.1"/>
    <property type="molecule type" value="Genomic_DNA"/>
</dbReference>
<evidence type="ECO:0000256" key="10">
    <source>
        <dbReference type="ARBA" id="ARBA00023180"/>
    </source>
</evidence>
<keyword evidence="4" id="KW-0479">Metal-binding</keyword>
<keyword evidence="9" id="KW-1015">Disulfide bond</keyword>
<feature type="compositionally biased region" description="Low complexity" evidence="12">
    <location>
        <begin position="277"/>
        <end position="308"/>
    </location>
</feature>
<comment type="cofactor">
    <cofactor evidence="1">
        <name>Cu(2+)</name>
        <dbReference type="ChEBI" id="CHEBI:29036"/>
    </cofactor>
</comment>
<feature type="chain" id="PRO_5034776210" evidence="13">
    <location>
        <begin position="19"/>
        <end position="405"/>
    </location>
</feature>
<accession>A0A8H3HQ93</accession>
<reference evidence="14" key="1">
    <citation type="submission" date="2021-01" db="EMBL/GenBank/DDBJ databases">
        <authorList>
            <person name="Kaushik A."/>
        </authorList>
    </citation>
    <scope>NUCLEOTIDE SEQUENCE</scope>
    <source>
        <strain evidence="14">AG6-10EEA</strain>
    </source>
</reference>
<dbReference type="Proteomes" id="UP000663853">
    <property type="component" value="Unassembled WGS sequence"/>
</dbReference>
<dbReference type="AlphaFoldDB" id="A0A8H3HQ93"/>
<evidence type="ECO:0000256" key="12">
    <source>
        <dbReference type="SAM" id="MobiDB-lite"/>
    </source>
</evidence>
<evidence type="ECO:0000256" key="8">
    <source>
        <dbReference type="ARBA" id="ARBA00023033"/>
    </source>
</evidence>
<feature type="compositionally biased region" description="Low complexity" evidence="12">
    <location>
        <begin position="321"/>
        <end position="340"/>
    </location>
</feature>
<evidence type="ECO:0000313" key="15">
    <source>
        <dbReference type="Proteomes" id="UP000663853"/>
    </source>
</evidence>
<evidence type="ECO:0000256" key="13">
    <source>
        <dbReference type="SAM" id="SignalP"/>
    </source>
</evidence>
<name>A0A8H3HQ93_9AGAM</name>
<evidence type="ECO:0000256" key="1">
    <source>
        <dbReference type="ARBA" id="ARBA00001973"/>
    </source>
</evidence>
<comment type="subcellular location">
    <subcellularLocation>
        <location evidence="2">Secreted</location>
    </subcellularLocation>
</comment>
<feature type="region of interest" description="Disordered" evidence="12">
    <location>
        <begin position="94"/>
        <end position="116"/>
    </location>
</feature>
<feature type="signal peptide" evidence="13">
    <location>
        <begin position="1"/>
        <end position="18"/>
    </location>
</feature>
<dbReference type="Pfam" id="PF22810">
    <property type="entry name" value="LPMO_AA14"/>
    <property type="match status" value="1"/>
</dbReference>
<comment type="similarity">
    <text evidence="11">Belongs to the polysaccharide monooxygenase AA14 family.</text>
</comment>
<evidence type="ECO:0000313" key="14">
    <source>
        <dbReference type="EMBL" id="CAE6532806.1"/>
    </source>
</evidence>
<sequence>MIAKSLFAVLPLVGLARAHGCIWHPSMYGFNVTATNSPQYGSRDNRPQAPLQHLPFDQWWFHGHLDQPPHPDDVMELPAGGKVTTELACDKDATSYWPSGPGGDQQSGNDPCPPGKLIHTNGLDDLGGCALAIAYKSDATQVQPEDFVVFSINHRCIWDRFTDFQIPANMPACPNGKCTCAWFWQHREDAGGDEMYMNGFQCNVTGATATTAIPQGQVPVRCADDSSKCVKGAKQPFYWDQAERNNMFDNIYAPPLYLDSYGFADGAQNDIWDAVGGSSGAASKSADTSSSTSAPASTSVAVATTSSTQAPESTSITPQQPETTPAASTSSGAPTTSASPQVQAADPTTSVSLGLSGSTSVSTSTPTSTSTSAASSSIQGGQGHRTCRAKKHKRSARRQRRSRAL</sequence>
<feature type="compositionally biased region" description="Polar residues" evidence="12">
    <location>
        <begin position="309"/>
        <end position="320"/>
    </location>
</feature>
<feature type="compositionally biased region" description="Low complexity" evidence="12">
    <location>
        <begin position="347"/>
        <end position="377"/>
    </location>
</feature>
<dbReference type="Gene3D" id="2.70.50.70">
    <property type="match status" value="1"/>
</dbReference>
<dbReference type="GO" id="GO:0004497">
    <property type="term" value="F:monooxygenase activity"/>
    <property type="evidence" value="ECO:0007669"/>
    <property type="project" value="UniProtKB-KW"/>
</dbReference>